<gene>
    <name evidence="2" type="ORF">Fcan01_14381</name>
</gene>
<keyword evidence="1" id="KW-1133">Transmembrane helix</keyword>
<organism evidence="2 3">
    <name type="scientific">Folsomia candida</name>
    <name type="common">Springtail</name>
    <dbReference type="NCBI Taxonomy" id="158441"/>
    <lineage>
        <taxon>Eukaryota</taxon>
        <taxon>Metazoa</taxon>
        <taxon>Ecdysozoa</taxon>
        <taxon>Arthropoda</taxon>
        <taxon>Hexapoda</taxon>
        <taxon>Collembola</taxon>
        <taxon>Entomobryomorpha</taxon>
        <taxon>Isotomoidea</taxon>
        <taxon>Isotomidae</taxon>
        <taxon>Proisotominae</taxon>
        <taxon>Folsomia</taxon>
    </lineage>
</organism>
<comment type="caution">
    <text evidence="2">The sequence shown here is derived from an EMBL/GenBank/DDBJ whole genome shotgun (WGS) entry which is preliminary data.</text>
</comment>
<protein>
    <submittedName>
        <fullName evidence="2">Uncharacterized protein</fullName>
    </submittedName>
</protein>
<sequence length="222" mass="25139">MVALAMVGDGCDRFEDIPMWRLYTTGCIVNPEHHGTILETAGILAKVKNFPFVLNFVDLGTNFIRIAAAYHSSGKLLTRFDFPDQCTYRYFATTIGRLWNPKMFTDLYTQYFPLYSAVSGISELAFFCAMGATLMIGIAINFLTLRLYSKLPIILHLTTTAFAVVIPILVNLTLPPVVMTHEETRKLLKMRYLRYRPFRKQKSSFVQGDTRHATFGVSCGPL</sequence>
<feature type="transmembrane region" description="Helical" evidence="1">
    <location>
        <begin position="153"/>
        <end position="179"/>
    </location>
</feature>
<accession>A0A226E0I3</accession>
<proteinExistence type="predicted"/>
<evidence type="ECO:0000313" key="2">
    <source>
        <dbReference type="EMBL" id="OXA50979.1"/>
    </source>
</evidence>
<dbReference type="EMBL" id="LNIX01000008">
    <property type="protein sequence ID" value="OXA50979.1"/>
    <property type="molecule type" value="Genomic_DNA"/>
</dbReference>
<dbReference type="Proteomes" id="UP000198287">
    <property type="component" value="Unassembled WGS sequence"/>
</dbReference>
<evidence type="ECO:0000256" key="1">
    <source>
        <dbReference type="SAM" id="Phobius"/>
    </source>
</evidence>
<keyword evidence="3" id="KW-1185">Reference proteome</keyword>
<keyword evidence="1" id="KW-0472">Membrane</keyword>
<evidence type="ECO:0000313" key="3">
    <source>
        <dbReference type="Proteomes" id="UP000198287"/>
    </source>
</evidence>
<feature type="transmembrane region" description="Helical" evidence="1">
    <location>
        <begin position="124"/>
        <end position="147"/>
    </location>
</feature>
<reference evidence="2 3" key="1">
    <citation type="submission" date="2015-12" db="EMBL/GenBank/DDBJ databases">
        <title>The genome of Folsomia candida.</title>
        <authorList>
            <person name="Faddeeva A."/>
            <person name="Derks M.F."/>
            <person name="Anvar Y."/>
            <person name="Smit S."/>
            <person name="Van Straalen N."/>
            <person name="Roelofs D."/>
        </authorList>
    </citation>
    <scope>NUCLEOTIDE SEQUENCE [LARGE SCALE GENOMIC DNA]</scope>
    <source>
        <strain evidence="2 3">VU population</strain>
        <tissue evidence="2">Whole body</tissue>
    </source>
</reference>
<dbReference type="AlphaFoldDB" id="A0A226E0I3"/>
<keyword evidence="1" id="KW-0812">Transmembrane</keyword>
<name>A0A226E0I3_FOLCA</name>